<keyword evidence="1" id="KW-0732">Signal</keyword>
<protein>
    <recommendedName>
        <fullName evidence="4">Secreted protein</fullName>
    </recommendedName>
</protein>
<dbReference type="EMBL" id="JACHJK010000019">
    <property type="protein sequence ID" value="MBB5931863.1"/>
    <property type="molecule type" value="Genomic_DNA"/>
</dbReference>
<gene>
    <name evidence="2" type="ORF">FHS34_007372</name>
</gene>
<keyword evidence="3" id="KW-1185">Reference proteome</keyword>
<feature type="chain" id="PRO_5031474604" description="Secreted protein" evidence="1">
    <location>
        <begin position="32"/>
        <end position="150"/>
    </location>
</feature>
<sequence length="150" mass="16285">MKNTGQKVSLAAAASALTLATVFAMGSSAQAAATSWNATDTQADVVGAWAHGDYALTGYDKDTWTVHATVEDTKGDYASARMYFRWRLISGGFSTPWQLTASGKGNSKSRSDSWYRWEADTEQPFEVKECIVDDGVETDCGGWDVPHPFN</sequence>
<evidence type="ECO:0000313" key="3">
    <source>
        <dbReference type="Proteomes" id="UP000585836"/>
    </source>
</evidence>
<proteinExistence type="predicted"/>
<name>A0A7W9UUP5_9ACTN</name>
<organism evidence="2 3">
    <name type="scientific">Streptomyces echinatus</name>
    <dbReference type="NCBI Taxonomy" id="67293"/>
    <lineage>
        <taxon>Bacteria</taxon>
        <taxon>Bacillati</taxon>
        <taxon>Actinomycetota</taxon>
        <taxon>Actinomycetes</taxon>
        <taxon>Kitasatosporales</taxon>
        <taxon>Streptomycetaceae</taxon>
        <taxon>Streptomyces</taxon>
    </lineage>
</organism>
<evidence type="ECO:0008006" key="4">
    <source>
        <dbReference type="Google" id="ProtNLM"/>
    </source>
</evidence>
<evidence type="ECO:0000313" key="2">
    <source>
        <dbReference type="EMBL" id="MBB5931863.1"/>
    </source>
</evidence>
<evidence type="ECO:0000256" key="1">
    <source>
        <dbReference type="SAM" id="SignalP"/>
    </source>
</evidence>
<accession>A0A7W9UUP5</accession>
<dbReference type="RefSeq" id="WP_184973689.1">
    <property type="nucleotide sequence ID" value="NZ_BAAAWF010000014.1"/>
</dbReference>
<dbReference type="Proteomes" id="UP000585836">
    <property type="component" value="Unassembled WGS sequence"/>
</dbReference>
<feature type="signal peptide" evidence="1">
    <location>
        <begin position="1"/>
        <end position="31"/>
    </location>
</feature>
<reference evidence="2 3" key="1">
    <citation type="submission" date="2020-08" db="EMBL/GenBank/DDBJ databases">
        <title>Genomic Encyclopedia of Type Strains, Phase III (KMG-III): the genomes of soil and plant-associated and newly described type strains.</title>
        <authorList>
            <person name="Whitman W."/>
        </authorList>
    </citation>
    <scope>NUCLEOTIDE SEQUENCE [LARGE SCALE GENOMIC DNA]</scope>
    <source>
        <strain evidence="2 3">CECT 3313</strain>
    </source>
</reference>
<dbReference type="AlphaFoldDB" id="A0A7W9UUP5"/>
<comment type="caution">
    <text evidence="2">The sequence shown here is derived from an EMBL/GenBank/DDBJ whole genome shotgun (WGS) entry which is preliminary data.</text>
</comment>